<protein>
    <submittedName>
        <fullName evidence="1">Uncharacterized protein</fullName>
    </submittedName>
</protein>
<proteinExistence type="predicted"/>
<evidence type="ECO:0000313" key="1">
    <source>
        <dbReference type="EMBL" id="KAJ9066434.1"/>
    </source>
</evidence>
<name>A0ACC2SVX3_9FUNG</name>
<dbReference type="Proteomes" id="UP001165960">
    <property type="component" value="Unassembled WGS sequence"/>
</dbReference>
<keyword evidence="2" id="KW-1185">Reference proteome</keyword>
<comment type="caution">
    <text evidence="1">The sequence shown here is derived from an EMBL/GenBank/DDBJ whole genome shotgun (WGS) entry which is preliminary data.</text>
</comment>
<gene>
    <name evidence="1" type="ORF">DSO57_1009419</name>
</gene>
<organism evidence="1 2">
    <name type="scientific">Entomophthora muscae</name>
    <dbReference type="NCBI Taxonomy" id="34485"/>
    <lineage>
        <taxon>Eukaryota</taxon>
        <taxon>Fungi</taxon>
        <taxon>Fungi incertae sedis</taxon>
        <taxon>Zoopagomycota</taxon>
        <taxon>Entomophthoromycotina</taxon>
        <taxon>Entomophthoromycetes</taxon>
        <taxon>Entomophthorales</taxon>
        <taxon>Entomophthoraceae</taxon>
        <taxon>Entomophthora</taxon>
    </lineage>
</organism>
<accession>A0ACC2SVX3</accession>
<evidence type="ECO:0000313" key="2">
    <source>
        <dbReference type="Proteomes" id="UP001165960"/>
    </source>
</evidence>
<reference evidence="1" key="1">
    <citation type="submission" date="2022-04" db="EMBL/GenBank/DDBJ databases">
        <title>Genome of the entomopathogenic fungus Entomophthora muscae.</title>
        <authorList>
            <person name="Elya C."/>
            <person name="Lovett B.R."/>
            <person name="Lee E."/>
            <person name="Macias A.M."/>
            <person name="Hajek A.E."/>
            <person name="De Bivort B.L."/>
            <person name="Kasson M.T."/>
            <person name="De Fine Licht H.H."/>
            <person name="Stajich J.E."/>
        </authorList>
    </citation>
    <scope>NUCLEOTIDE SEQUENCE</scope>
    <source>
        <strain evidence="1">Berkeley</strain>
    </source>
</reference>
<dbReference type="EMBL" id="QTSX02004290">
    <property type="protein sequence ID" value="KAJ9066434.1"/>
    <property type="molecule type" value="Genomic_DNA"/>
</dbReference>
<sequence>MHNFCVTESLQDIAIQLSNLPQKITITAYANEFKEIHCKIQNPAQADNVHTRASFINRMKPSVAALICPEVLQILNGLDIKSST</sequence>